<keyword evidence="2" id="KW-1185">Reference proteome</keyword>
<gene>
    <name evidence="1" type="ORF">E5329_25055</name>
</gene>
<reference evidence="1" key="1">
    <citation type="submission" date="2019-04" db="EMBL/GenBank/DDBJ databases">
        <title>Microbes associate with the intestines of laboratory mice.</title>
        <authorList>
            <person name="Navarre W."/>
            <person name="Wong E."/>
            <person name="Huang K."/>
            <person name="Tropini C."/>
            <person name="Ng K."/>
            <person name="Yu B."/>
        </authorList>
    </citation>
    <scope>NUCLEOTIDE SEQUENCE</scope>
    <source>
        <strain evidence="1">NM01_1-7b</strain>
    </source>
</reference>
<evidence type="ECO:0000313" key="1">
    <source>
        <dbReference type="EMBL" id="TGY89438.1"/>
    </source>
</evidence>
<sequence length="101" mass="11628">MEINKIPTLKTICWKITDGYVIVDSARGHFILNDTSSIVWKCIDGRKTVADIIREIHVKHSEENTLAQIEEIVCEAITSYMENDLVLLCEDDDLDGWLQYE</sequence>
<dbReference type="EMBL" id="SRYA01000091">
    <property type="protein sequence ID" value="TGY89438.1"/>
    <property type="molecule type" value="Genomic_DNA"/>
</dbReference>
<accession>A0AC61RQF8</accession>
<comment type="caution">
    <text evidence="1">The sequence shown here is derived from an EMBL/GenBank/DDBJ whole genome shotgun (WGS) entry which is preliminary data.</text>
</comment>
<evidence type="ECO:0000313" key="2">
    <source>
        <dbReference type="Proteomes" id="UP000304953"/>
    </source>
</evidence>
<name>A0AC61RQF8_9FIRM</name>
<protein>
    <submittedName>
        <fullName evidence="1">PqqD family protein</fullName>
    </submittedName>
</protein>
<dbReference type="Proteomes" id="UP000304953">
    <property type="component" value="Unassembled WGS sequence"/>
</dbReference>
<organism evidence="1 2">
    <name type="scientific">Petralouisia muris</name>
    <dbReference type="NCBI Taxonomy" id="3032872"/>
    <lineage>
        <taxon>Bacteria</taxon>
        <taxon>Bacillati</taxon>
        <taxon>Bacillota</taxon>
        <taxon>Clostridia</taxon>
        <taxon>Lachnospirales</taxon>
        <taxon>Lachnospiraceae</taxon>
        <taxon>Petralouisia</taxon>
    </lineage>
</organism>
<proteinExistence type="predicted"/>